<gene>
    <name evidence="2" type="ordered locus">Cphy_0701</name>
</gene>
<dbReference type="GO" id="GO:0006799">
    <property type="term" value="P:polyphosphate biosynthetic process"/>
    <property type="evidence" value="ECO:0007669"/>
    <property type="project" value="UniProtKB-ARBA"/>
</dbReference>
<dbReference type="STRING" id="357809.Cphy_0701"/>
<evidence type="ECO:0000259" key="1">
    <source>
        <dbReference type="Pfam" id="PF09359"/>
    </source>
</evidence>
<dbReference type="Gene3D" id="3.20.100.30">
    <property type="entry name" value="VTC, catalytic tunnel domain"/>
    <property type="match status" value="1"/>
</dbReference>
<dbReference type="InterPro" id="IPR018966">
    <property type="entry name" value="VTC_domain"/>
</dbReference>
<dbReference type="eggNOG" id="COG5036">
    <property type="taxonomic scope" value="Bacteria"/>
</dbReference>
<evidence type="ECO:0000313" key="3">
    <source>
        <dbReference type="Proteomes" id="UP000000370"/>
    </source>
</evidence>
<sequence length="224" mass="26052">MNEKGRHEHKIYVNTSDFMQLSAKLKYIAKPDENVLEDGGYKIRSLYFDNYTDKAVVEKLSGQSKREKFRLRYYNDDTSFIRLERKSKANRLCYKESAVITAEQCESLLLGNYDCLKLPDSPLLMELYTKIRYQNLRPKNIVDYRREAYTYHAGNVRITFDSNIRTSNSVVGFLNPALTTIPAANAIIMEIKYDGFLPDIIRDILQIGSRNQTEFSKYVVARLV</sequence>
<dbReference type="AlphaFoldDB" id="A9KJT3"/>
<name>A9KJT3_LACP7</name>
<reference evidence="3" key="1">
    <citation type="submission" date="2007-11" db="EMBL/GenBank/DDBJ databases">
        <title>Complete genome sequence of Clostridium phytofermentans ISDg.</title>
        <authorList>
            <person name="Leschine S.B."/>
            <person name="Warnick T.A."/>
            <person name="Blanchard J.L."/>
            <person name="Schnell D.J."/>
            <person name="Petit E.L."/>
            <person name="LaTouf W.G."/>
            <person name="Copeland A."/>
            <person name="Lucas S."/>
            <person name="Lapidus A."/>
            <person name="Barry K."/>
            <person name="Glavina del Rio T."/>
            <person name="Dalin E."/>
            <person name="Tice H."/>
            <person name="Pitluck S."/>
            <person name="Kiss H."/>
            <person name="Brettin T."/>
            <person name="Bruce D."/>
            <person name="Detter J.C."/>
            <person name="Han C."/>
            <person name="Kuske C."/>
            <person name="Schmutz J."/>
            <person name="Larimer F."/>
            <person name="Land M."/>
            <person name="Hauser L."/>
            <person name="Kyrpides N."/>
            <person name="Kim E.A."/>
            <person name="Richardson P."/>
        </authorList>
    </citation>
    <scope>NUCLEOTIDE SEQUENCE [LARGE SCALE GENOMIC DNA]</scope>
    <source>
        <strain evidence="3">ATCC 700394 / DSM 18823 / ISDg</strain>
    </source>
</reference>
<dbReference type="CDD" id="cd07750">
    <property type="entry name" value="PolyPPase_VTC_like"/>
    <property type="match status" value="1"/>
</dbReference>
<keyword evidence="3" id="KW-1185">Reference proteome</keyword>
<proteinExistence type="predicted"/>
<dbReference type="OrthoDB" id="9784042at2"/>
<dbReference type="HOGENOM" id="CLU_098613_0_0_9"/>
<evidence type="ECO:0000313" key="2">
    <source>
        <dbReference type="EMBL" id="ABX41088.1"/>
    </source>
</evidence>
<organism evidence="2 3">
    <name type="scientific">Lachnoclostridium phytofermentans (strain ATCC 700394 / DSM 18823 / ISDg)</name>
    <name type="common">Clostridium phytofermentans</name>
    <dbReference type="NCBI Taxonomy" id="357809"/>
    <lineage>
        <taxon>Bacteria</taxon>
        <taxon>Bacillati</taxon>
        <taxon>Bacillota</taxon>
        <taxon>Clostridia</taxon>
        <taxon>Lachnospirales</taxon>
        <taxon>Lachnospiraceae</taxon>
    </lineage>
</organism>
<dbReference type="KEGG" id="cpy:Cphy_0701"/>
<accession>A9KJT3</accession>
<dbReference type="InterPro" id="IPR042267">
    <property type="entry name" value="VTC_sf"/>
</dbReference>
<dbReference type="EMBL" id="CP000885">
    <property type="protein sequence ID" value="ABX41088.1"/>
    <property type="molecule type" value="Genomic_DNA"/>
</dbReference>
<feature type="domain" description="VTC" evidence="1">
    <location>
        <begin position="6"/>
        <end position="221"/>
    </location>
</feature>
<protein>
    <recommendedName>
        <fullName evidence="1">VTC domain-containing protein</fullName>
    </recommendedName>
</protein>
<dbReference type="Proteomes" id="UP000000370">
    <property type="component" value="Chromosome"/>
</dbReference>
<dbReference type="Pfam" id="PF09359">
    <property type="entry name" value="VTC"/>
    <property type="match status" value="1"/>
</dbReference>
<dbReference type="RefSeq" id="WP_012198731.1">
    <property type="nucleotide sequence ID" value="NC_010001.1"/>
</dbReference>